<protein>
    <submittedName>
        <fullName evidence="4">VP6</fullName>
    </submittedName>
</protein>
<comment type="subcellular location">
    <subcellularLocation>
        <location evidence="1">Virion</location>
    </subcellularLocation>
</comment>
<feature type="compositionally biased region" description="Basic and acidic residues" evidence="3">
    <location>
        <begin position="67"/>
        <end position="104"/>
    </location>
</feature>
<dbReference type="GO" id="GO:0019028">
    <property type="term" value="C:viral capsid"/>
    <property type="evidence" value="ECO:0007669"/>
    <property type="project" value="InterPro"/>
</dbReference>
<feature type="compositionally biased region" description="Basic and acidic residues" evidence="3">
    <location>
        <begin position="143"/>
        <end position="153"/>
    </location>
</feature>
<keyword evidence="2" id="KW-0946">Virion</keyword>
<reference evidence="4" key="1">
    <citation type="submission" date="2018-10" db="EMBL/GenBank/DDBJ databases">
        <title>Umatilla virus (isolate UMAV-IA08).</title>
        <authorList>
            <person name="Tangudu C.S."/>
            <person name="Charles J."/>
            <person name="Hurt S.L."/>
            <person name="Dunphy B.M."/>
            <person name="Smith R.C."/>
            <person name="Bartholomay L.C."/>
            <person name="Blitvich B.J."/>
        </authorList>
    </citation>
    <scope>NUCLEOTIDE SEQUENCE</scope>
    <source>
        <strain evidence="4">UMAV-IA08</strain>
    </source>
</reference>
<proteinExistence type="predicted"/>
<dbReference type="InterPro" id="IPR001399">
    <property type="entry name" value="Orbi_VP6"/>
</dbReference>
<feature type="compositionally biased region" description="Basic and acidic residues" evidence="3">
    <location>
        <begin position="17"/>
        <end position="54"/>
    </location>
</feature>
<feature type="region of interest" description="Disordered" evidence="3">
    <location>
        <begin position="17"/>
        <end position="153"/>
    </location>
</feature>
<name>A0A5S9EEJ7_9REOV</name>
<evidence type="ECO:0000256" key="1">
    <source>
        <dbReference type="ARBA" id="ARBA00004328"/>
    </source>
</evidence>
<evidence type="ECO:0000256" key="2">
    <source>
        <dbReference type="ARBA" id="ARBA00022844"/>
    </source>
</evidence>
<accession>A0A5S9EEJ7</accession>
<evidence type="ECO:0000313" key="4">
    <source>
        <dbReference type="EMBL" id="AZJ37621.1"/>
    </source>
</evidence>
<sequence>MRIVLLAPGDIIERSEPELKQRGIDIKIKDWRKDDGSHVSSTKRENGGTGKDGESATPGSSGSNGHVGRDGEKSKGNGKEENDSRPGDSRCVRTDDERIAKTEIKNGNGDKSGDKQSASAKDSKDAEGDEGSADSTVVKGKKIKESEGTDPKIAKQLAAERSIDGDGPNGSVYVLTRAVADAINQRSGKQLDVLATLSDLNGKGKCYQIGGGVGKIIGLDNDAVKEQIDALNELKSQYDGPNVNALLKRVLRIESSSKLDQMFPKNVDEKQTIGSGVVLATNDPSFLPQANALFTCPTGDTNWKEVARQATNKTSIRAYTYSEIGSGSEIKEAFLSLIDSL</sequence>
<dbReference type="Pfam" id="PF01516">
    <property type="entry name" value="Orbi_VP6"/>
    <property type="match status" value="2"/>
</dbReference>
<dbReference type="EMBL" id="MK100593">
    <property type="protein sequence ID" value="AZJ37621.1"/>
    <property type="molecule type" value="Genomic_RNA"/>
</dbReference>
<dbReference type="GO" id="GO:0005198">
    <property type="term" value="F:structural molecule activity"/>
    <property type="evidence" value="ECO:0007669"/>
    <property type="project" value="InterPro"/>
</dbReference>
<organism evidence="4">
    <name type="scientific">Umatilla virus</name>
    <dbReference type="NCBI Taxonomy" id="40060"/>
    <lineage>
        <taxon>Viruses</taxon>
        <taxon>Riboviria</taxon>
        <taxon>Orthornavirae</taxon>
        <taxon>Duplornaviricota</taxon>
        <taxon>Resentoviricetes</taxon>
        <taxon>Reovirales</taxon>
        <taxon>Sedoreoviridae</taxon>
        <taxon>Orbivirus</taxon>
        <taxon>Orbivirus umatillaense</taxon>
    </lineage>
</organism>
<evidence type="ECO:0000256" key="3">
    <source>
        <dbReference type="SAM" id="MobiDB-lite"/>
    </source>
</evidence>